<organism evidence="4 5">
    <name type="scientific">Bacillus solimangrovi</name>
    <dbReference type="NCBI Taxonomy" id="1305675"/>
    <lineage>
        <taxon>Bacteria</taxon>
        <taxon>Bacillati</taxon>
        <taxon>Bacillota</taxon>
        <taxon>Bacilli</taxon>
        <taxon>Bacillales</taxon>
        <taxon>Bacillaceae</taxon>
        <taxon>Bacillus</taxon>
    </lineage>
</organism>
<dbReference type="STRING" id="1305675.BFG57_08730"/>
<dbReference type="OrthoDB" id="9792148at2"/>
<sequence length="415" mass="48198">MKPSFEQENPFRGTFGNLENFVDHVSETLRCPITIEDTNHRLLAYSMHDDRTDSARISTIIGRRVPEKVINALWKDGVIPTLNKSDDPVRIRSIDDIGLGDRVAITIRKNTEILGYIWALEVEKKLDEEDFLLLKQAASSAKNQLMKLQITREKQQENYQEFFWQLLTGHIDDENDINRHFERLHLSPPPLFSVVVFQFSSSINETTEKQIAYLLKTTQKVDVIFHTSDQKNLVLLVSPKKSEHPTDAIDSFIKTFIHQMKERFFVTMITGGYGTLCEKLTLIEHSYKEATAVLKIKTRLSNETDSIYNYQKLGIYQFIDVIYEKRKADNYNNTSITLLSKYDERHQTNLLETLETYLDKDCNINKASSALHVHVNTLNYRLKRISEISEIDLKDPNEKTTIYIDLKIRKYGALL</sequence>
<dbReference type="AlphaFoldDB" id="A0A1E5LJR7"/>
<dbReference type="EMBL" id="MJEH01000003">
    <property type="protein sequence ID" value="OEH94330.1"/>
    <property type="molecule type" value="Genomic_DNA"/>
</dbReference>
<accession>A0A1E5LJR7</accession>
<dbReference type="InterPro" id="IPR041522">
    <property type="entry name" value="CdaR_GGDEF"/>
</dbReference>
<reference evidence="4 5" key="1">
    <citation type="submission" date="2016-08" db="EMBL/GenBank/DDBJ databases">
        <title>Genome of Bacillus solimangrovi GH2-4.</title>
        <authorList>
            <person name="Lim S."/>
            <person name="Kim B.-C."/>
        </authorList>
    </citation>
    <scope>NUCLEOTIDE SEQUENCE [LARGE SCALE GENOMIC DNA]</scope>
    <source>
        <strain evidence="4 5">GH2-4</strain>
    </source>
</reference>
<dbReference type="Pfam" id="PF13556">
    <property type="entry name" value="HTH_30"/>
    <property type="match status" value="1"/>
</dbReference>
<gene>
    <name evidence="4" type="ORF">BFG57_08730</name>
</gene>
<dbReference type="RefSeq" id="WP_069715686.1">
    <property type="nucleotide sequence ID" value="NZ_MJEH01000003.1"/>
</dbReference>
<feature type="domain" description="CdaR GGDEF-like" evidence="3">
    <location>
        <begin position="169"/>
        <end position="296"/>
    </location>
</feature>
<feature type="domain" description="PucR C-terminal helix-turn-helix" evidence="2">
    <location>
        <begin position="350"/>
        <end position="408"/>
    </location>
</feature>
<dbReference type="Pfam" id="PF17853">
    <property type="entry name" value="GGDEF_2"/>
    <property type="match status" value="1"/>
</dbReference>
<comment type="similarity">
    <text evidence="1">Belongs to the CdaR family.</text>
</comment>
<dbReference type="PANTHER" id="PTHR33744">
    <property type="entry name" value="CARBOHYDRATE DIACID REGULATOR"/>
    <property type="match status" value="1"/>
</dbReference>
<dbReference type="Gene3D" id="1.10.10.2840">
    <property type="entry name" value="PucR C-terminal helix-turn-helix domain"/>
    <property type="match status" value="1"/>
</dbReference>
<keyword evidence="5" id="KW-1185">Reference proteome</keyword>
<comment type="caution">
    <text evidence="4">The sequence shown here is derived from an EMBL/GenBank/DDBJ whole genome shotgun (WGS) entry which is preliminary data.</text>
</comment>
<dbReference type="InterPro" id="IPR042070">
    <property type="entry name" value="PucR_C-HTH_sf"/>
</dbReference>
<dbReference type="PANTHER" id="PTHR33744:SF1">
    <property type="entry name" value="DNA-BINDING TRANSCRIPTIONAL ACTIVATOR ADER"/>
    <property type="match status" value="1"/>
</dbReference>
<dbReference type="Gene3D" id="3.30.450.40">
    <property type="match status" value="1"/>
</dbReference>
<evidence type="ECO:0000313" key="4">
    <source>
        <dbReference type="EMBL" id="OEH94330.1"/>
    </source>
</evidence>
<proteinExistence type="inferred from homology"/>
<evidence type="ECO:0000313" key="5">
    <source>
        <dbReference type="Proteomes" id="UP000095209"/>
    </source>
</evidence>
<evidence type="ECO:0000256" key="1">
    <source>
        <dbReference type="ARBA" id="ARBA00006754"/>
    </source>
</evidence>
<evidence type="ECO:0000259" key="2">
    <source>
        <dbReference type="Pfam" id="PF13556"/>
    </source>
</evidence>
<dbReference type="InterPro" id="IPR025736">
    <property type="entry name" value="PucR_C-HTH_dom"/>
</dbReference>
<evidence type="ECO:0000259" key="3">
    <source>
        <dbReference type="Pfam" id="PF17853"/>
    </source>
</evidence>
<name>A0A1E5LJR7_9BACI</name>
<protein>
    <submittedName>
        <fullName evidence="4">PucR family transcriptional regulator</fullName>
    </submittedName>
</protein>
<dbReference type="InterPro" id="IPR051448">
    <property type="entry name" value="CdaR-like_regulators"/>
</dbReference>
<dbReference type="InterPro" id="IPR029016">
    <property type="entry name" value="GAF-like_dom_sf"/>
</dbReference>
<dbReference type="Proteomes" id="UP000095209">
    <property type="component" value="Unassembled WGS sequence"/>
</dbReference>